<feature type="compositionally biased region" description="Basic residues" evidence="1">
    <location>
        <begin position="160"/>
        <end position="175"/>
    </location>
</feature>
<reference evidence="4" key="1">
    <citation type="journal article" date="2019" name="Int. J. Syst. Evol. Microbiol.">
        <title>The Global Catalogue of Microorganisms (GCM) 10K type strain sequencing project: providing services to taxonomists for standard genome sequencing and annotation.</title>
        <authorList>
            <consortium name="The Broad Institute Genomics Platform"/>
            <consortium name="The Broad Institute Genome Sequencing Center for Infectious Disease"/>
            <person name="Wu L."/>
            <person name="Ma J."/>
        </authorList>
    </citation>
    <scope>NUCLEOTIDE SEQUENCE [LARGE SCALE GENOMIC DNA]</scope>
    <source>
        <strain evidence="4">CCM 7526</strain>
    </source>
</reference>
<keyword evidence="2" id="KW-1133">Transmembrane helix</keyword>
<feature type="transmembrane region" description="Helical" evidence="2">
    <location>
        <begin position="119"/>
        <end position="137"/>
    </location>
</feature>
<feature type="region of interest" description="Disordered" evidence="1">
    <location>
        <begin position="150"/>
        <end position="187"/>
    </location>
</feature>
<proteinExistence type="predicted"/>
<sequence>MSFLDRVIPYLWIAVAVVTIPVIAEVVGVVQQIPVQRGIDAHPVRLDGTFVELQKRGKTQDDKHIISYAYHDRGYRTALRGLPGNPDVGTKVCIEIDGTRPENIRPCDTLGGLGDSLTGLAWGGGVIAVALLILWSRNDFAFGFDWRGESRRPERPHPSSLRRKPTRRDRRRARKAEREAADELFRW</sequence>
<dbReference type="RefSeq" id="WP_317796097.1">
    <property type="nucleotide sequence ID" value="NZ_AP028461.1"/>
</dbReference>
<feature type="transmembrane region" description="Helical" evidence="2">
    <location>
        <begin position="7"/>
        <end position="30"/>
    </location>
</feature>
<gene>
    <name evidence="3" type="ORF">ACFQ5G_17030</name>
</gene>
<protein>
    <recommendedName>
        <fullName evidence="5">DUF3592 domain-containing protein</fullName>
    </recommendedName>
</protein>
<comment type="caution">
    <text evidence="3">The sequence shown here is derived from an EMBL/GenBank/DDBJ whole genome shotgun (WGS) entry which is preliminary data.</text>
</comment>
<dbReference type="Proteomes" id="UP001597183">
    <property type="component" value="Unassembled WGS sequence"/>
</dbReference>
<accession>A0ABW4A934</accession>
<evidence type="ECO:0000256" key="2">
    <source>
        <dbReference type="SAM" id="Phobius"/>
    </source>
</evidence>
<keyword evidence="4" id="KW-1185">Reference proteome</keyword>
<organism evidence="3 4">
    <name type="scientific">Actinoplanes sichuanensis</name>
    <dbReference type="NCBI Taxonomy" id="512349"/>
    <lineage>
        <taxon>Bacteria</taxon>
        <taxon>Bacillati</taxon>
        <taxon>Actinomycetota</taxon>
        <taxon>Actinomycetes</taxon>
        <taxon>Micromonosporales</taxon>
        <taxon>Micromonosporaceae</taxon>
        <taxon>Actinoplanes</taxon>
    </lineage>
</organism>
<name>A0ABW4A934_9ACTN</name>
<dbReference type="EMBL" id="JBHTMK010000020">
    <property type="protein sequence ID" value="MFD1367058.1"/>
    <property type="molecule type" value="Genomic_DNA"/>
</dbReference>
<keyword evidence="2" id="KW-0472">Membrane</keyword>
<evidence type="ECO:0000313" key="3">
    <source>
        <dbReference type="EMBL" id="MFD1367058.1"/>
    </source>
</evidence>
<evidence type="ECO:0008006" key="5">
    <source>
        <dbReference type="Google" id="ProtNLM"/>
    </source>
</evidence>
<keyword evidence="2" id="KW-0812">Transmembrane</keyword>
<evidence type="ECO:0000313" key="4">
    <source>
        <dbReference type="Proteomes" id="UP001597183"/>
    </source>
</evidence>
<evidence type="ECO:0000256" key="1">
    <source>
        <dbReference type="SAM" id="MobiDB-lite"/>
    </source>
</evidence>
<feature type="compositionally biased region" description="Basic and acidic residues" evidence="1">
    <location>
        <begin position="176"/>
        <end position="187"/>
    </location>
</feature>